<proteinExistence type="predicted"/>
<dbReference type="EMBL" id="BLXT01007646">
    <property type="protein sequence ID" value="GFO40984.1"/>
    <property type="molecule type" value="Genomic_DNA"/>
</dbReference>
<comment type="caution">
    <text evidence="1">The sequence shown here is derived from an EMBL/GenBank/DDBJ whole genome shotgun (WGS) entry which is preliminary data.</text>
</comment>
<name>A0AAV4D9Z1_9GAST</name>
<evidence type="ECO:0000313" key="1">
    <source>
        <dbReference type="EMBL" id="GFO40984.1"/>
    </source>
</evidence>
<evidence type="ECO:0000313" key="2">
    <source>
        <dbReference type="Proteomes" id="UP000735302"/>
    </source>
</evidence>
<organism evidence="1 2">
    <name type="scientific">Plakobranchus ocellatus</name>
    <dbReference type="NCBI Taxonomy" id="259542"/>
    <lineage>
        <taxon>Eukaryota</taxon>
        <taxon>Metazoa</taxon>
        <taxon>Spiralia</taxon>
        <taxon>Lophotrochozoa</taxon>
        <taxon>Mollusca</taxon>
        <taxon>Gastropoda</taxon>
        <taxon>Heterobranchia</taxon>
        <taxon>Euthyneura</taxon>
        <taxon>Panpulmonata</taxon>
        <taxon>Sacoglossa</taxon>
        <taxon>Placobranchoidea</taxon>
        <taxon>Plakobranchidae</taxon>
        <taxon>Plakobranchus</taxon>
    </lineage>
</organism>
<reference evidence="1 2" key="1">
    <citation type="journal article" date="2021" name="Elife">
        <title>Chloroplast acquisition without the gene transfer in kleptoplastic sea slugs, Plakobranchus ocellatus.</title>
        <authorList>
            <person name="Maeda T."/>
            <person name="Takahashi S."/>
            <person name="Yoshida T."/>
            <person name="Shimamura S."/>
            <person name="Takaki Y."/>
            <person name="Nagai Y."/>
            <person name="Toyoda A."/>
            <person name="Suzuki Y."/>
            <person name="Arimoto A."/>
            <person name="Ishii H."/>
            <person name="Satoh N."/>
            <person name="Nishiyama T."/>
            <person name="Hasebe M."/>
            <person name="Maruyama T."/>
            <person name="Minagawa J."/>
            <person name="Obokata J."/>
            <person name="Shigenobu S."/>
        </authorList>
    </citation>
    <scope>NUCLEOTIDE SEQUENCE [LARGE SCALE GENOMIC DNA]</scope>
</reference>
<dbReference type="AlphaFoldDB" id="A0AAV4D9Z1"/>
<sequence>MFLPVCFQFTICILSARWQPKPNCWCVLEFGQTISVQLCSVLSDAFITIIHLLTSRFSSGTMISSREDTSVIKERDILAAQQYQKTLSRGSETIIFAAPRIRHTDVAKSCNFHNAQYARAYVNA</sequence>
<accession>A0AAV4D9Z1</accession>
<dbReference type="Proteomes" id="UP000735302">
    <property type="component" value="Unassembled WGS sequence"/>
</dbReference>
<keyword evidence="2" id="KW-1185">Reference proteome</keyword>
<protein>
    <submittedName>
        <fullName evidence="1">Uncharacterized protein</fullName>
    </submittedName>
</protein>
<gene>
    <name evidence="1" type="ORF">PoB_006748900</name>
</gene>